<organism evidence="1 2">
    <name type="scientific">Peterkaempfera bronchialis</name>
    <dbReference type="NCBI Taxonomy" id="2126346"/>
    <lineage>
        <taxon>Bacteria</taxon>
        <taxon>Bacillati</taxon>
        <taxon>Actinomycetota</taxon>
        <taxon>Actinomycetes</taxon>
        <taxon>Kitasatosporales</taxon>
        <taxon>Streptomycetaceae</taxon>
        <taxon>Peterkaempfera</taxon>
    </lineage>
</organism>
<dbReference type="EMBL" id="CP031264">
    <property type="protein sequence ID" value="AXI77925.1"/>
    <property type="molecule type" value="Genomic_DNA"/>
</dbReference>
<name>A0A345SW20_9ACTN</name>
<protein>
    <submittedName>
        <fullName evidence="1">Uncharacterized protein</fullName>
    </submittedName>
</protein>
<evidence type="ECO:0000313" key="2">
    <source>
        <dbReference type="Proteomes" id="UP000249340"/>
    </source>
</evidence>
<accession>A0A345SW20</accession>
<dbReference type="Proteomes" id="UP000249340">
    <property type="component" value="Chromosome"/>
</dbReference>
<proteinExistence type="predicted"/>
<sequence length="57" mass="6009">MIQLQTPKAARNQEVRRLSFIGHVLGVRQMALSSMGGCALRPTRRSAAANGGRSGSG</sequence>
<dbReference type="AlphaFoldDB" id="A0A345SW20"/>
<keyword evidence="2" id="KW-1185">Reference proteome</keyword>
<gene>
    <name evidence="1" type="ORF">C7M71_011230</name>
</gene>
<evidence type="ECO:0000313" key="1">
    <source>
        <dbReference type="EMBL" id="AXI77925.1"/>
    </source>
</evidence>
<dbReference type="KEGG" id="stri:C7M71_011230"/>
<reference evidence="2" key="1">
    <citation type="submission" date="2018-07" db="EMBL/GenBank/DDBJ databases">
        <title>Streptacidiphilus bronchialis DSM 106435 chromosome.</title>
        <authorList>
            <person name="Batra D."/>
            <person name="Gulvik C.A."/>
        </authorList>
    </citation>
    <scope>NUCLEOTIDE SEQUENCE [LARGE SCALE GENOMIC DNA]</scope>
    <source>
        <strain evidence="2">DSM 106435</strain>
    </source>
</reference>